<accession>J3PCY1</accession>
<dbReference type="InterPro" id="IPR029058">
    <property type="entry name" value="AB_hydrolase_fold"/>
</dbReference>
<dbReference type="AlphaFoldDB" id="J3PCY1"/>
<evidence type="ECO:0000259" key="4">
    <source>
        <dbReference type="Pfam" id="PF01764"/>
    </source>
</evidence>
<evidence type="ECO:0000256" key="3">
    <source>
        <dbReference type="SAM" id="SignalP"/>
    </source>
</evidence>
<organism evidence="5">
    <name type="scientific">Gaeumannomyces tritici (strain R3-111a-1)</name>
    <name type="common">Wheat and barley take-all root rot fungus</name>
    <name type="synonym">Gaeumannomyces graminis var. tritici</name>
    <dbReference type="NCBI Taxonomy" id="644352"/>
    <lineage>
        <taxon>Eukaryota</taxon>
        <taxon>Fungi</taxon>
        <taxon>Dikarya</taxon>
        <taxon>Ascomycota</taxon>
        <taxon>Pezizomycotina</taxon>
        <taxon>Sordariomycetes</taxon>
        <taxon>Sordariomycetidae</taxon>
        <taxon>Magnaporthales</taxon>
        <taxon>Magnaporthaceae</taxon>
        <taxon>Gaeumannomyces</taxon>
    </lineage>
</organism>
<reference evidence="5" key="3">
    <citation type="submission" date="2010-09" db="EMBL/GenBank/DDBJ databases">
        <title>Annotation of Gaeumannomyces graminis var. tritici R3-111a-1.</title>
        <authorList>
            <consortium name="The Broad Institute Genome Sequencing Platform"/>
            <person name="Ma L.-J."/>
            <person name="Dead R."/>
            <person name="Young S.K."/>
            <person name="Zeng Q."/>
            <person name="Gargeya S."/>
            <person name="Fitzgerald M."/>
            <person name="Haas B."/>
            <person name="Abouelleil A."/>
            <person name="Alvarado L."/>
            <person name="Arachchi H.M."/>
            <person name="Berlin A."/>
            <person name="Brown A."/>
            <person name="Chapman S.B."/>
            <person name="Chen Z."/>
            <person name="Dunbar C."/>
            <person name="Freedman E."/>
            <person name="Gearin G."/>
            <person name="Gellesch M."/>
            <person name="Goldberg J."/>
            <person name="Griggs A."/>
            <person name="Gujja S."/>
            <person name="Heiman D."/>
            <person name="Howarth C."/>
            <person name="Larson L."/>
            <person name="Lui A."/>
            <person name="MacDonald P.J.P."/>
            <person name="Mehta T."/>
            <person name="Montmayeur A."/>
            <person name="Murphy C."/>
            <person name="Neiman D."/>
            <person name="Pearson M."/>
            <person name="Priest M."/>
            <person name="Roberts A."/>
            <person name="Saif S."/>
            <person name="Shea T."/>
            <person name="Shenoy N."/>
            <person name="Sisk P."/>
            <person name="Stolte C."/>
            <person name="Sykes S."/>
            <person name="Yandava C."/>
            <person name="Wortman J."/>
            <person name="Nusbaum C."/>
            <person name="Birren B."/>
        </authorList>
    </citation>
    <scope>NUCLEOTIDE SEQUENCE</scope>
    <source>
        <strain evidence="5">R3-111a-1</strain>
    </source>
</reference>
<dbReference type="InterPro" id="IPR002921">
    <property type="entry name" value="Fungal_lipase-type"/>
</dbReference>
<evidence type="ECO:0000313" key="5">
    <source>
        <dbReference type="EMBL" id="EJT72103.1"/>
    </source>
</evidence>
<dbReference type="HOGENOM" id="CLU_032957_1_0_1"/>
<dbReference type="eggNOG" id="KOG4569">
    <property type="taxonomic scope" value="Eukaryota"/>
</dbReference>
<dbReference type="GO" id="GO:0006629">
    <property type="term" value="P:lipid metabolic process"/>
    <property type="evidence" value="ECO:0007669"/>
    <property type="project" value="InterPro"/>
</dbReference>
<dbReference type="EMBL" id="GL385400">
    <property type="protein sequence ID" value="EJT72103.1"/>
    <property type="molecule type" value="Genomic_DNA"/>
</dbReference>
<dbReference type="PANTHER" id="PTHR46640:SF1">
    <property type="entry name" value="FUNGAL LIPASE-LIKE DOMAIN-CONTAINING PROTEIN-RELATED"/>
    <property type="match status" value="1"/>
</dbReference>
<keyword evidence="2" id="KW-0378">Hydrolase</keyword>
<sequence>MRSALISSVLAALALPRGLLAAPSTPAVVEALSFTPPHSTNSSLEARQNTIDLNNMKYAIEFAKAAYCNNDASQVGTKVTCGNNACPSLGLANIVNYAHLKIDFTTAEADDLCRGCKISYGYRKAWTQTQGAIFNAINRARAQFPGYYVICTGHSAGGALATISAAYLRRAGIVADIFSFGSPRLGNNDFANFVSAQSPNQGRNYRVTHYDDPVPSLPASLFGLAHIAPEFWLSRKDASTMDYPLNEIQMCWGIKPSGCRASKGLSLNFDAHSFYFGKVSACYRG</sequence>
<dbReference type="GO" id="GO:0016787">
    <property type="term" value="F:hydrolase activity"/>
    <property type="evidence" value="ECO:0007669"/>
    <property type="project" value="UniProtKB-KW"/>
</dbReference>
<dbReference type="Gene3D" id="3.40.50.1820">
    <property type="entry name" value="alpha/beta hydrolase"/>
    <property type="match status" value="1"/>
</dbReference>
<dbReference type="PANTHER" id="PTHR46640">
    <property type="entry name" value="TRIACYLGLYCEROL LIPASE, PUTATIVE (AFU_ORTHOLOGUE AFUA_6G06510)-RELATED"/>
    <property type="match status" value="1"/>
</dbReference>
<evidence type="ECO:0000256" key="2">
    <source>
        <dbReference type="ARBA" id="ARBA00022801"/>
    </source>
</evidence>
<keyword evidence="1 3" id="KW-0732">Signal</keyword>
<dbReference type="OrthoDB" id="426718at2759"/>
<feature type="chain" id="PRO_5015095204" description="Fungal lipase-type domain-containing protein" evidence="3">
    <location>
        <begin position="22"/>
        <end position="285"/>
    </location>
</feature>
<evidence type="ECO:0000256" key="1">
    <source>
        <dbReference type="ARBA" id="ARBA00022729"/>
    </source>
</evidence>
<reference evidence="6" key="4">
    <citation type="journal article" date="2015" name="G3 (Bethesda)">
        <title>Genome sequences of three phytopathogenic species of the Magnaporthaceae family of fungi.</title>
        <authorList>
            <person name="Okagaki L.H."/>
            <person name="Nunes C.C."/>
            <person name="Sailsbery J."/>
            <person name="Clay B."/>
            <person name="Brown D."/>
            <person name="John T."/>
            <person name="Oh Y."/>
            <person name="Young N."/>
            <person name="Fitzgerald M."/>
            <person name="Haas B.J."/>
            <person name="Zeng Q."/>
            <person name="Young S."/>
            <person name="Adiconis X."/>
            <person name="Fan L."/>
            <person name="Levin J.Z."/>
            <person name="Mitchell T.K."/>
            <person name="Okubara P.A."/>
            <person name="Farman M.L."/>
            <person name="Kohn L.M."/>
            <person name="Birren B."/>
            <person name="Ma L.-J."/>
            <person name="Dean R.A."/>
        </authorList>
    </citation>
    <scope>NUCLEOTIDE SEQUENCE</scope>
    <source>
        <strain evidence="6">R3-111a-1</strain>
    </source>
</reference>
<dbReference type="Proteomes" id="UP000006039">
    <property type="component" value="Unassembled WGS sequence"/>
</dbReference>
<evidence type="ECO:0000313" key="6">
    <source>
        <dbReference type="EnsemblFungi" id="EJT72103"/>
    </source>
</evidence>
<dbReference type="RefSeq" id="XP_009227500.1">
    <property type="nucleotide sequence ID" value="XM_009229236.1"/>
</dbReference>
<name>J3PCY1_GAET3</name>
<feature type="signal peptide" evidence="3">
    <location>
        <begin position="1"/>
        <end position="21"/>
    </location>
</feature>
<protein>
    <recommendedName>
        <fullName evidence="4">Fungal lipase-type domain-containing protein</fullName>
    </recommendedName>
</protein>
<reference evidence="7" key="1">
    <citation type="submission" date="2010-07" db="EMBL/GenBank/DDBJ databases">
        <title>The genome sequence of Gaeumannomyces graminis var. tritici strain R3-111a-1.</title>
        <authorList>
            <consortium name="The Broad Institute Genome Sequencing Platform"/>
            <person name="Ma L.-J."/>
            <person name="Dead R."/>
            <person name="Young S."/>
            <person name="Zeng Q."/>
            <person name="Koehrsen M."/>
            <person name="Alvarado L."/>
            <person name="Berlin A."/>
            <person name="Chapman S.B."/>
            <person name="Chen Z."/>
            <person name="Freedman E."/>
            <person name="Gellesch M."/>
            <person name="Goldberg J."/>
            <person name="Griggs A."/>
            <person name="Gujja S."/>
            <person name="Heilman E.R."/>
            <person name="Heiman D."/>
            <person name="Hepburn T."/>
            <person name="Howarth C."/>
            <person name="Jen D."/>
            <person name="Larson L."/>
            <person name="Mehta T."/>
            <person name="Neiman D."/>
            <person name="Pearson M."/>
            <person name="Roberts A."/>
            <person name="Saif S."/>
            <person name="Shea T."/>
            <person name="Shenoy N."/>
            <person name="Sisk P."/>
            <person name="Stolte C."/>
            <person name="Sykes S."/>
            <person name="Walk T."/>
            <person name="White J."/>
            <person name="Yandava C."/>
            <person name="Haas B."/>
            <person name="Nusbaum C."/>
            <person name="Birren B."/>
        </authorList>
    </citation>
    <scope>NUCLEOTIDE SEQUENCE [LARGE SCALE GENOMIC DNA]</scope>
    <source>
        <strain evidence="7">R3-111a-1</strain>
    </source>
</reference>
<dbReference type="STRING" id="644352.J3PCY1"/>
<evidence type="ECO:0000313" key="7">
    <source>
        <dbReference type="Proteomes" id="UP000006039"/>
    </source>
</evidence>
<keyword evidence="7" id="KW-1185">Reference proteome</keyword>
<feature type="domain" description="Fungal lipase-type" evidence="4">
    <location>
        <begin position="101"/>
        <end position="220"/>
    </location>
</feature>
<dbReference type="CDD" id="cd00519">
    <property type="entry name" value="Lipase_3"/>
    <property type="match status" value="1"/>
</dbReference>
<dbReference type="FunCoup" id="J3PCY1">
    <property type="interactions" value="8"/>
</dbReference>
<dbReference type="InterPro" id="IPR051299">
    <property type="entry name" value="AB_hydrolase_lip/est"/>
</dbReference>
<reference evidence="6" key="5">
    <citation type="submission" date="2018-04" db="UniProtKB">
        <authorList>
            <consortium name="EnsemblFungi"/>
        </authorList>
    </citation>
    <scope>IDENTIFICATION</scope>
    <source>
        <strain evidence="6">R3-111a-1</strain>
    </source>
</reference>
<dbReference type="EnsemblFungi" id="EJT72103">
    <property type="protein sequence ID" value="EJT72103"/>
    <property type="gene ID" value="GGTG_11350"/>
</dbReference>
<dbReference type="VEuPathDB" id="FungiDB:GGTG_11350"/>
<reference evidence="5" key="2">
    <citation type="submission" date="2010-07" db="EMBL/GenBank/DDBJ databases">
        <authorList>
            <consortium name="The Broad Institute Genome Sequencing Platform"/>
            <consortium name="Broad Institute Genome Sequencing Center for Infectious Disease"/>
            <person name="Ma L.-J."/>
            <person name="Dead R."/>
            <person name="Young S."/>
            <person name="Zeng Q."/>
            <person name="Koehrsen M."/>
            <person name="Alvarado L."/>
            <person name="Berlin A."/>
            <person name="Chapman S.B."/>
            <person name="Chen Z."/>
            <person name="Freedman E."/>
            <person name="Gellesch M."/>
            <person name="Goldberg J."/>
            <person name="Griggs A."/>
            <person name="Gujja S."/>
            <person name="Heilman E.R."/>
            <person name="Heiman D."/>
            <person name="Hepburn T."/>
            <person name="Howarth C."/>
            <person name="Jen D."/>
            <person name="Larson L."/>
            <person name="Mehta T."/>
            <person name="Neiman D."/>
            <person name="Pearson M."/>
            <person name="Roberts A."/>
            <person name="Saif S."/>
            <person name="Shea T."/>
            <person name="Shenoy N."/>
            <person name="Sisk P."/>
            <person name="Stolte C."/>
            <person name="Sykes S."/>
            <person name="Walk T."/>
            <person name="White J."/>
            <person name="Yandava C."/>
            <person name="Haas B."/>
            <person name="Nusbaum C."/>
            <person name="Birren B."/>
        </authorList>
    </citation>
    <scope>NUCLEOTIDE SEQUENCE</scope>
    <source>
        <strain evidence="5">R3-111a-1</strain>
    </source>
</reference>
<dbReference type="Pfam" id="PF01764">
    <property type="entry name" value="Lipase_3"/>
    <property type="match status" value="1"/>
</dbReference>
<dbReference type="SUPFAM" id="SSF53474">
    <property type="entry name" value="alpha/beta-Hydrolases"/>
    <property type="match status" value="1"/>
</dbReference>
<dbReference type="GeneID" id="20351808"/>
<gene>
    <name evidence="6" type="primary">20351808</name>
    <name evidence="5" type="ORF">GGTG_11350</name>
</gene>
<proteinExistence type="predicted"/>